<proteinExistence type="predicted"/>
<feature type="compositionally biased region" description="Basic and acidic residues" evidence="1">
    <location>
        <begin position="117"/>
        <end position="139"/>
    </location>
</feature>
<feature type="compositionally biased region" description="Basic and acidic residues" evidence="1">
    <location>
        <begin position="541"/>
        <end position="561"/>
    </location>
</feature>
<feature type="compositionally biased region" description="Polar residues" evidence="1">
    <location>
        <begin position="660"/>
        <end position="673"/>
    </location>
</feature>
<accession>A0A183BM89</accession>
<dbReference type="Proteomes" id="UP000050741">
    <property type="component" value="Unassembled WGS sequence"/>
</dbReference>
<feature type="region of interest" description="Disordered" evidence="1">
    <location>
        <begin position="117"/>
        <end position="149"/>
    </location>
</feature>
<feature type="compositionally biased region" description="Basic and acidic residues" evidence="1">
    <location>
        <begin position="606"/>
        <end position="622"/>
    </location>
</feature>
<protein>
    <submittedName>
        <fullName evidence="3">Homeobox protein prospero</fullName>
    </submittedName>
</protein>
<dbReference type="WBParaSite" id="GPLIN_000172400">
    <property type="protein sequence ID" value="GPLIN_000172400"/>
    <property type="gene ID" value="GPLIN_000172400"/>
</dbReference>
<feature type="compositionally biased region" description="Basic and acidic residues" evidence="1">
    <location>
        <begin position="216"/>
        <end position="236"/>
    </location>
</feature>
<reference evidence="2" key="2">
    <citation type="submission" date="2014-05" db="EMBL/GenBank/DDBJ databases">
        <title>The genome and life-stage specific transcriptomes of Globodera pallida elucidate key aspects of plant parasitism by a cyst nematode.</title>
        <authorList>
            <person name="Cotton J.A."/>
            <person name="Lilley C.J."/>
            <person name="Jones L.M."/>
            <person name="Kikuchi T."/>
            <person name="Reid A.J."/>
            <person name="Thorpe P."/>
            <person name="Tsai I.J."/>
            <person name="Beasley H."/>
            <person name="Blok V."/>
            <person name="Cock P.J.A."/>
            <person name="Van den Akker S.E."/>
            <person name="Holroyd N."/>
            <person name="Hunt M."/>
            <person name="Mantelin S."/>
            <person name="Naghra H."/>
            <person name="Pain A."/>
            <person name="Palomares-Rius J.E."/>
            <person name="Zarowiecki M."/>
            <person name="Berriman M."/>
            <person name="Jones J.T."/>
            <person name="Urwin P.E."/>
        </authorList>
    </citation>
    <scope>NUCLEOTIDE SEQUENCE [LARGE SCALE GENOMIC DNA]</scope>
    <source>
        <strain evidence="2">Lindley</strain>
    </source>
</reference>
<feature type="region of interest" description="Disordered" evidence="1">
    <location>
        <begin position="170"/>
        <end position="236"/>
    </location>
</feature>
<feature type="compositionally biased region" description="Polar residues" evidence="1">
    <location>
        <begin position="480"/>
        <end position="496"/>
    </location>
</feature>
<keyword evidence="2" id="KW-1185">Reference proteome</keyword>
<evidence type="ECO:0000313" key="3">
    <source>
        <dbReference type="WBParaSite" id="GPLIN_000172400"/>
    </source>
</evidence>
<reference evidence="2" key="1">
    <citation type="submission" date="2013-12" db="EMBL/GenBank/DDBJ databases">
        <authorList>
            <person name="Aslett M."/>
        </authorList>
    </citation>
    <scope>NUCLEOTIDE SEQUENCE [LARGE SCALE GENOMIC DNA]</scope>
    <source>
        <strain evidence="2">Lindley</strain>
    </source>
</reference>
<sequence length="735" mass="80766">MTTSASVDFDYSGPPVCVSNGMALQLVSQFGIRSAWHAFLRMRGMKVNSEEANGAVDSLKYFHNKIGRLRREVGELKAQAGAEKEEQLLAENFDTFLVGSDSLELREGVEEYSEVDKKEFGEEMGNDDVKRTTSAKDGDEVGTDVCASESAEETAAATLLKVIKEQQQRLDQSKKGRLGDGQTESSSTVNVAVEKREDERRTKPTEKATLEQNRLLQKDEKRTQQSQEGRKEEIARRHAETIDDVVSLVLEKIRNNQPFEGELNMAPASSAAQMHLSSPTAAGTSKGFRGSAGGQRTPSNVSGHGKKQLKEESAHGAEGAVQPQKQHFNTHTGNLNQMPSAGQSILFLRGVKQMNSSTAPSLAHQPMIKNDPATIPGNLSEIIRASSSATNSAYAIPTRHPHHIVAGGVQKKVPSQQQVHPQNQQQHLVIGGETSAELVVNGSGIPLDLAIQQGMTVQELIQTLKVQSKQQQIVFHQNPQMVQQQETPDSSSSQEAVRQEARNGCNFKKTKDFQIQKLVHESSTKAKGTTSTPTKGKRRKEMPSEKGEERGQKYAEGDAPRAKKQRNGRLAKQQQTTPGGAGTEGGGKAEPSVVTNEDQKATNSRHQQEEMQQRLGELEVQLKKAQKQLAVERNKLTGQKKRADKLQTELDKANEGQCKAENQQLRSKGSTSCIHKKANGRDGDGKGRNEKQKQSEKVPTLPERTRTPPPLSSELGRRQSKRICVARSQFMKAFY</sequence>
<evidence type="ECO:0000256" key="1">
    <source>
        <dbReference type="SAM" id="MobiDB-lite"/>
    </source>
</evidence>
<feature type="region of interest" description="Disordered" evidence="1">
    <location>
        <begin position="268"/>
        <end position="337"/>
    </location>
</feature>
<feature type="compositionally biased region" description="Basic and acidic residues" evidence="1">
    <location>
        <begin position="509"/>
        <end position="524"/>
    </location>
</feature>
<evidence type="ECO:0000313" key="2">
    <source>
        <dbReference type="Proteomes" id="UP000050741"/>
    </source>
</evidence>
<feature type="compositionally biased region" description="Basic and acidic residues" evidence="1">
    <location>
        <begin position="644"/>
        <end position="654"/>
    </location>
</feature>
<name>A0A183BM89_GLOPA</name>
<feature type="compositionally biased region" description="Polar residues" evidence="1">
    <location>
        <begin position="525"/>
        <end position="534"/>
    </location>
</feature>
<feature type="compositionally biased region" description="Gly residues" evidence="1">
    <location>
        <begin position="579"/>
        <end position="588"/>
    </location>
</feature>
<reference evidence="3" key="3">
    <citation type="submission" date="2016-06" db="UniProtKB">
        <authorList>
            <consortium name="WormBaseParasite"/>
        </authorList>
    </citation>
    <scope>IDENTIFICATION</scope>
</reference>
<feature type="compositionally biased region" description="Basic and acidic residues" evidence="1">
    <location>
        <begin position="679"/>
        <end position="696"/>
    </location>
</feature>
<dbReference type="AlphaFoldDB" id="A0A183BM89"/>
<feature type="compositionally biased region" description="Polar residues" evidence="1">
    <location>
        <begin position="270"/>
        <end position="283"/>
    </location>
</feature>
<organism evidence="2 3">
    <name type="scientific">Globodera pallida</name>
    <name type="common">Potato cyst nematode worm</name>
    <name type="synonym">Heterodera pallida</name>
    <dbReference type="NCBI Taxonomy" id="36090"/>
    <lineage>
        <taxon>Eukaryota</taxon>
        <taxon>Metazoa</taxon>
        <taxon>Ecdysozoa</taxon>
        <taxon>Nematoda</taxon>
        <taxon>Chromadorea</taxon>
        <taxon>Rhabditida</taxon>
        <taxon>Tylenchina</taxon>
        <taxon>Tylenchomorpha</taxon>
        <taxon>Tylenchoidea</taxon>
        <taxon>Heteroderidae</taxon>
        <taxon>Heteroderinae</taxon>
        <taxon>Globodera</taxon>
    </lineage>
</organism>
<feature type="region of interest" description="Disordered" evidence="1">
    <location>
        <begin position="480"/>
        <end position="721"/>
    </location>
</feature>
<feature type="compositionally biased region" description="Polar residues" evidence="1">
    <location>
        <begin position="593"/>
        <end position="605"/>
    </location>
</feature>
<feature type="compositionally biased region" description="Basic and acidic residues" evidence="1">
    <location>
        <begin position="193"/>
        <end position="209"/>
    </location>
</feature>
<feature type="compositionally biased region" description="Polar residues" evidence="1">
    <location>
        <begin position="323"/>
        <end position="337"/>
    </location>
</feature>